<dbReference type="EMBL" id="AZST01001255">
    <property type="protein sequence ID" value="KEP46158.1"/>
    <property type="molecule type" value="Genomic_DNA"/>
</dbReference>
<dbReference type="InterPro" id="IPR000719">
    <property type="entry name" value="Prot_kinase_dom"/>
</dbReference>
<dbReference type="PROSITE" id="PS50011">
    <property type="entry name" value="PROTEIN_KINASE_DOM"/>
    <property type="match status" value="1"/>
</dbReference>
<keyword evidence="7" id="KW-1185">Reference proteome</keyword>
<dbReference type="InterPro" id="IPR011009">
    <property type="entry name" value="Kinase-like_dom_sf"/>
</dbReference>
<organism evidence="6 7">
    <name type="scientific">Rhizoctonia solani 123E</name>
    <dbReference type="NCBI Taxonomy" id="1423351"/>
    <lineage>
        <taxon>Eukaryota</taxon>
        <taxon>Fungi</taxon>
        <taxon>Dikarya</taxon>
        <taxon>Basidiomycota</taxon>
        <taxon>Agaricomycotina</taxon>
        <taxon>Agaricomycetes</taxon>
        <taxon>Cantharellales</taxon>
        <taxon>Ceratobasidiaceae</taxon>
        <taxon>Rhizoctonia</taxon>
    </lineage>
</organism>
<evidence type="ECO:0000256" key="4">
    <source>
        <dbReference type="SAM" id="MobiDB-lite"/>
    </source>
</evidence>
<dbReference type="InterPro" id="IPR008271">
    <property type="entry name" value="Ser/Thr_kinase_AS"/>
</dbReference>
<evidence type="ECO:0000256" key="2">
    <source>
        <dbReference type="ARBA" id="ARBA00022737"/>
    </source>
</evidence>
<feature type="repeat" description="WD" evidence="3">
    <location>
        <begin position="212"/>
        <end position="253"/>
    </location>
</feature>
<protein>
    <submittedName>
        <fullName evidence="6">Tyrosine kinase family catalytic domain protein</fullName>
    </submittedName>
</protein>
<dbReference type="SMART" id="SM00320">
    <property type="entry name" value="WD40"/>
    <property type="match status" value="7"/>
</dbReference>
<keyword evidence="6" id="KW-0418">Kinase</keyword>
<dbReference type="PROSITE" id="PS50294">
    <property type="entry name" value="WD_REPEATS_REGION"/>
    <property type="match status" value="6"/>
</dbReference>
<dbReference type="PROSITE" id="PS00108">
    <property type="entry name" value="PROTEIN_KINASE_ST"/>
    <property type="match status" value="1"/>
</dbReference>
<feature type="domain" description="Protein kinase" evidence="5">
    <location>
        <begin position="426"/>
        <end position="688"/>
    </location>
</feature>
<feature type="repeat" description="WD" evidence="3">
    <location>
        <begin position="35"/>
        <end position="76"/>
    </location>
</feature>
<dbReference type="HOGENOM" id="CLU_000288_57_24_1"/>
<feature type="repeat" description="WD" evidence="3">
    <location>
        <begin position="169"/>
        <end position="210"/>
    </location>
</feature>
<dbReference type="InterPro" id="IPR015943">
    <property type="entry name" value="WD40/YVTN_repeat-like_dom_sf"/>
</dbReference>
<dbReference type="InterPro" id="IPR020472">
    <property type="entry name" value="WD40_PAC1"/>
</dbReference>
<dbReference type="PANTHER" id="PTHR19879:SF9">
    <property type="entry name" value="TRANSCRIPTION INITIATION FACTOR TFIID SUBUNIT 5"/>
    <property type="match status" value="1"/>
</dbReference>
<dbReference type="SMART" id="SM00220">
    <property type="entry name" value="S_TKc"/>
    <property type="match status" value="1"/>
</dbReference>
<dbReference type="GO" id="GO:0005524">
    <property type="term" value="F:ATP binding"/>
    <property type="evidence" value="ECO:0007669"/>
    <property type="project" value="InterPro"/>
</dbReference>
<dbReference type="InterPro" id="IPR019775">
    <property type="entry name" value="WD40_repeat_CS"/>
</dbReference>
<dbReference type="CDD" id="cd00200">
    <property type="entry name" value="WD40"/>
    <property type="match status" value="1"/>
</dbReference>
<evidence type="ECO:0000259" key="5">
    <source>
        <dbReference type="PROSITE" id="PS50011"/>
    </source>
</evidence>
<dbReference type="InterPro" id="IPR001245">
    <property type="entry name" value="Ser-Thr/Tyr_kinase_cat_dom"/>
</dbReference>
<keyword evidence="6" id="KW-0808">Transferase</keyword>
<feature type="region of interest" description="Disordered" evidence="4">
    <location>
        <begin position="1"/>
        <end position="37"/>
    </location>
</feature>
<gene>
    <name evidence="6" type="ORF">V565_215590</name>
</gene>
<dbReference type="PRINTS" id="PR00109">
    <property type="entry name" value="TYRKINASE"/>
</dbReference>
<dbReference type="Pfam" id="PF00400">
    <property type="entry name" value="WD40"/>
    <property type="match status" value="6"/>
</dbReference>
<evidence type="ECO:0000313" key="6">
    <source>
        <dbReference type="EMBL" id="KEP46158.1"/>
    </source>
</evidence>
<dbReference type="SUPFAM" id="SSF56112">
    <property type="entry name" value="Protein kinase-like (PK-like)"/>
    <property type="match status" value="1"/>
</dbReference>
<dbReference type="PANTHER" id="PTHR19879">
    <property type="entry name" value="TRANSCRIPTION INITIATION FACTOR TFIID"/>
    <property type="match status" value="1"/>
</dbReference>
<dbReference type="PROSITE" id="PS00678">
    <property type="entry name" value="WD_REPEATS_1"/>
    <property type="match status" value="5"/>
</dbReference>
<dbReference type="AlphaFoldDB" id="A0A074RN74"/>
<proteinExistence type="predicted"/>
<dbReference type="Proteomes" id="UP000027456">
    <property type="component" value="Unassembled WGS sequence"/>
</dbReference>
<dbReference type="OrthoDB" id="6262491at2759"/>
<dbReference type="PRINTS" id="PR00320">
    <property type="entry name" value="GPROTEINBRPT"/>
</dbReference>
<feature type="repeat" description="WD" evidence="3">
    <location>
        <begin position="78"/>
        <end position="119"/>
    </location>
</feature>
<keyword evidence="2" id="KW-0677">Repeat</keyword>
<dbReference type="PROSITE" id="PS50082">
    <property type="entry name" value="WD_REPEATS_2"/>
    <property type="match status" value="6"/>
</dbReference>
<dbReference type="InterPro" id="IPR001680">
    <property type="entry name" value="WD40_rpt"/>
</dbReference>
<dbReference type="Pfam" id="PF07714">
    <property type="entry name" value="PK_Tyr_Ser-Thr"/>
    <property type="match status" value="1"/>
</dbReference>
<comment type="caution">
    <text evidence="6">The sequence shown here is derived from an EMBL/GenBank/DDBJ whole genome shotgun (WGS) entry which is preliminary data.</text>
</comment>
<dbReference type="InterPro" id="IPR036322">
    <property type="entry name" value="WD40_repeat_dom_sf"/>
</dbReference>
<sequence>MISSIGTSVAGQPEPPVDGAISSEPAQPRPPPILHEGHTYPVSSVAFSHDGNSVASGSWDKTIRIWDAQSPSPIGEPLTGHSGGIWSVAYSPLGDVIASGSDDMIIRLWDVNTRRQLGAMKRDHRFYSVAFSPDAKLIASGSGSYYSDPSPYSVQLWDVQNMTAAANPFKGHTNSVWSVQFSPDGSRLVSGSRDEIIRIWDVERGTTVVGPVEGHTNVVRSVAFSPDGSQIVSCSFDCTVRLWDAREGRLIGNPYKGHVDLVHSVAFSSRGTYVASGGSDKTVRLWDTRTGRQVDLPYEEHTNAVNSVAFSPCGQYVASGSRDTKVIIRNIFANSSKSNDTDSYMAPKDEQSLIQSGPTQIDSHVSDQHMFEPSDNPDSRVVPEDEARLLISEVTQIVSHMSTQQMFECLIGVGCIDLSPQMDTKQDTAMIMSGGGFGDIRMGQLYDGTKVAIKAWRTEALEELRYKTLKRAARELFYWSRLHHKNIHQLMGVIVFRDEYLGMVSEWMENGDLRKYLRKHPGANRHQLCIDVASGLEYMHNQQMAHGDLKAANVLVSSDGIARLSDFDFSVMSAASNLVFTESSNTRTGTVRWLAPEMLLEEAPKRTTESDVYALGMEIFTGNVPYPECQKDYFVMKKVERGTLPTRPIEQLGNDQRGDAVWQLMLSCWSRELDERPSAGRVVEVLML</sequence>
<feature type="repeat" description="WD" evidence="3">
    <location>
        <begin position="255"/>
        <end position="296"/>
    </location>
</feature>
<evidence type="ECO:0000256" key="3">
    <source>
        <dbReference type="PROSITE-ProRule" id="PRU00221"/>
    </source>
</evidence>
<evidence type="ECO:0000256" key="1">
    <source>
        <dbReference type="ARBA" id="ARBA00022574"/>
    </source>
</evidence>
<evidence type="ECO:0000313" key="7">
    <source>
        <dbReference type="Proteomes" id="UP000027456"/>
    </source>
</evidence>
<dbReference type="Gene3D" id="2.130.10.10">
    <property type="entry name" value="YVTN repeat-like/Quinoprotein amine dehydrogenase"/>
    <property type="match status" value="2"/>
</dbReference>
<reference evidence="6 7" key="1">
    <citation type="submission" date="2013-12" db="EMBL/GenBank/DDBJ databases">
        <authorList>
            <person name="Cubeta M."/>
            <person name="Pakala S."/>
            <person name="Fedorova N."/>
            <person name="Thomas E."/>
            <person name="Dean R."/>
            <person name="Jabaji S."/>
            <person name="Neate S."/>
            <person name="Toda T."/>
            <person name="Tavantzis S."/>
            <person name="Vilgalys R."/>
            <person name="Bharathan N."/>
            <person name="Pakala S."/>
            <person name="Losada L.S."/>
            <person name="Zafar N."/>
            <person name="Nierman W."/>
        </authorList>
    </citation>
    <scope>NUCLEOTIDE SEQUENCE [LARGE SCALE GENOMIC DNA]</scope>
    <source>
        <strain evidence="6 7">123E</strain>
    </source>
</reference>
<dbReference type="STRING" id="1423351.A0A074RN74"/>
<feature type="repeat" description="WD" evidence="3">
    <location>
        <begin position="298"/>
        <end position="339"/>
    </location>
</feature>
<dbReference type="SUPFAM" id="SSF50978">
    <property type="entry name" value="WD40 repeat-like"/>
    <property type="match status" value="1"/>
</dbReference>
<feature type="compositionally biased region" description="Polar residues" evidence="4">
    <location>
        <begin position="1"/>
        <end position="10"/>
    </location>
</feature>
<dbReference type="Gene3D" id="1.10.510.10">
    <property type="entry name" value="Transferase(Phosphotransferase) domain 1"/>
    <property type="match status" value="1"/>
</dbReference>
<name>A0A074RN74_9AGAM</name>
<dbReference type="GO" id="GO:0004672">
    <property type="term" value="F:protein kinase activity"/>
    <property type="evidence" value="ECO:0007669"/>
    <property type="project" value="InterPro"/>
</dbReference>
<keyword evidence="1 3" id="KW-0853">WD repeat</keyword>
<accession>A0A074RN74</accession>